<keyword evidence="4" id="KW-1185">Reference proteome</keyword>
<evidence type="ECO:0000259" key="2">
    <source>
        <dbReference type="Pfam" id="PF01266"/>
    </source>
</evidence>
<gene>
    <name evidence="3" type="ORF">ACFPGP_08820</name>
</gene>
<dbReference type="PANTHER" id="PTHR13847:SF287">
    <property type="entry name" value="FAD-DEPENDENT OXIDOREDUCTASE DOMAIN-CONTAINING PROTEIN 1"/>
    <property type="match status" value="1"/>
</dbReference>
<dbReference type="InterPro" id="IPR006076">
    <property type="entry name" value="FAD-dep_OxRdtase"/>
</dbReference>
<dbReference type="Proteomes" id="UP001596087">
    <property type="component" value="Unassembled WGS sequence"/>
</dbReference>
<protein>
    <submittedName>
        <fullName evidence="3">NAD(P)/FAD-dependent oxidoreductase</fullName>
        <ecNumber evidence="3">1.-.-.-</ecNumber>
    </submittedName>
</protein>
<evidence type="ECO:0000256" key="1">
    <source>
        <dbReference type="ARBA" id="ARBA00023002"/>
    </source>
</evidence>
<reference evidence="4" key="1">
    <citation type="journal article" date="2019" name="Int. J. Syst. Evol. Microbiol.">
        <title>The Global Catalogue of Microorganisms (GCM) 10K type strain sequencing project: providing services to taxonomists for standard genome sequencing and annotation.</title>
        <authorList>
            <consortium name="The Broad Institute Genomics Platform"/>
            <consortium name="The Broad Institute Genome Sequencing Center for Infectious Disease"/>
            <person name="Wu L."/>
            <person name="Ma J."/>
        </authorList>
    </citation>
    <scope>NUCLEOTIDE SEQUENCE [LARGE SCALE GENOMIC DNA]</scope>
    <source>
        <strain evidence="4">DFY41</strain>
    </source>
</reference>
<comment type="caution">
    <text evidence="3">The sequence shown here is derived from an EMBL/GenBank/DDBJ whole genome shotgun (WGS) entry which is preliminary data.</text>
</comment>
<sequence>MTSALPRTADAVVVGGGTIGAWCAWFLREAGLTDVVLLERDTLGAGASPRAAGMVRAQGGTEVAVRLGLFTRDFYVSQPDRVPLDSGFVAQGYSMPCFSDDQVAQAHERIAMQQALGLDVRWVDPDELDELNPAMATGQTQGGSYAPGDGYIDPPRNVLAYTAALVAAGVHVVERTAFTGLHRDGDRVLGVRTTAGEIATERVVLTGGPTLAEVGRAAGVTIPSGGTRHQVVVTEPHPGLAPDRLPMVFDVASGIYWRPEAGGLMWGMSNPDEPPGEARDFDWAYYDTMRRRIATLVPVTAELGLRRTWAATIDYTPDHLPILGPLLTDDGPVPGAVVAAAGGHGMMWGPGVSSVAADLVTTGTTDLVDVTDLGLDRFDARGRSRLAPDPIALPFPESAT</sequence>
<dbReference type="PANTHER" id="PTHR13847">
    <property type="entry name" value="SARCOSINE DEHYDROGENASE-RELATED"/>
    <property type="match status" value="1"/>
</dbReference>
<feature type="domain" description="FAD dependent oxidoreductase" evidence="2">
    <location>
        <begin position="10"/>
        <end position="359"/>
    </location>
</feature>
<dbReference type="EMBL" id="JBHSKD010000008">
    <property type="protein sequence ID" value="MFC5176774.1"/>
    <property type="molecule type" value="Genomic_DNA"/>
</dbReference>
<evidence type="ECO:0000313" key="4">
    <source>
        <dbReference type="Proteomes" id="UP001596087"/>
    </source>
</evidence>
<dbReference type="SUPFAM" id="SSF54373">
    <property type="entry name" value="FAD-linked reductases, C-terminal domain"/>
    <property type="match status" value="1"/>
</dbReference>
<dbReference type="Gene3D" id="3.50.50.60">
    <property type="entry name" value="FAD/NAD(P)-binding domain"/>
    <property type="match status" value="1"/>
</dbReference>
<accession>A0ABW0BHI7</accession>
<organism evidence="3 4">
    <name type="scientific">Nocardioides taihuensis</name>
    <dbReference type="NCBI Taxonomy" id="1835606"/>
    <lineage>
        <taxon>Bacteria</taxon>
        <taxon>Bacillati</taxon>
        <taxon>Actinomycetota</taxon>
        <taxon>Actinomycetes</taxon>
        <taxon>Propionibacteriales</taxon>
        <taxon>Nocardioidaceae</taxon>
        <taxon>Nocardioides</taxon>
    </lineage>
</organism>
<evidence type="ECO:0000313" key="3">
    <source>
        <dbReference type="EMBL" id="MFC5176774.1"/>
    </source>
</evidence>
<dbReference type="SUPFAM" id="SSF51905">
    <property type="entry name" value="FAD/NAD(P)-binding domain"/>
    <property type="match status" value="1"/>
</dbReference>
<dbReference type="Gene3D" id="3.30.9.10">
    <property type="entry name" value="D-Amino Acid Oxidase, subunit A, domain 2"/>
    <property type="match status" value="1"/>
</dbReference>
<dbReference type="InterPro" id="IPR036188">
    <property type="entry name" value="FAD/NAD-bd_sf"/>
</dbReference>
<dbReference type="GO" id="GO:0016491">
    <property type="term" value="F:oxidoreductase activity"/>
    <property type="evidence" value="ECO:0007669"/>
    <property type="project" value="UniProtKB-KW"/>
</dbReference>
<keyword evidence="1 3" id="KW-0560">Oxidoreductase</keyword>
<proteinExistence type="predicted"/>
<dbReference type="RefSeq" id="WP_378589321.1">
    <property type="nucleotide sequence ID" value="NZ_JBHSKD010000008.1"/>
</dbReference>
<dbReference type="EC" id="1.-.-.-" evidence="3"/>
<dbReference type="Pfam" id="PF01266">
    <property type="entry name" value="DAO"/>
    <property type="match status" value="1"/>
</dbReference>
<name>A0ABW0BHI7_9ACTN</name>